<feature type="domain" description="ABC3 transporter permease C-terminal" evidence="8">
    <location>
        <begin position="754"/>
        <end position="871"/>
    </location>
</feature>
<evidence type="ECO:0000313" key="10">
    <source>
        <dbReference type="Proteomes" id="UP000215694"/>
    </source>
</evidence>
<evidence type="ECO:0000256" key="7">
    <source>
        <dbReference type="SAM" id="Phobius"/>
    </source>
</evidence>
<organism evidence="9 10">
    <name type="scientific">Romboutsia weinsteinii</name>
    <dbReference type="NCBI Taxonomy" id="2020949"/>
    <lineage>
        <taxon>Bacteria</taxon>
        <taxon>Bacillati</taxon>
        <taxon>Bacillota</taxon>
        <taxon>Clostridia</taxon>
        <taxon>Peptostreptococcales</taxon>
        <taxon>Peptostreptococcaceae</taxon>
        <taxon>Romboutsia</taxon>
    </lineage>
</organism>
<dbReference type="InterPro" id="IPR003838">
    <property type="entry name" value="ABC3_permease_C"/>
</dbReference>
<feature type="transmembrane region" description="Helical" evidence="7">
    <location>
        <begin position="366"/>
        <end position="393"/>
    </location>
</feature>
<feature type="transmembrane region" description="Helical" evidence="7">
    <location>
        <begin position="748"/>
        <end position="769"/>
    </location>
</feature>
<keyword evidence="2" id="KW-1003">Cell membrane</keyword>
<dbReference type="GO" id="GO:0005886">
    <property type="term" value="C:plasma membrane"/>
    <property type="evidence" value="ECO:0007669"/>
    <property type="project" value="UniProtKB-SubCell"/>
</dbReference>
<evidence type="ECO:0000259" key="8">
    <source>
        <dbReference type="Pfam" id="PF02687"/>
    </source>
</evidence>
<evidence type="ECO:0000256" key="6">
    <source>
        <dbReference type="ARBA" id="ARBA00038076"/>
    </source>
</evidence>
<reference evidence="9 10" key="1">
    <citation type="journal article" date="2017" name="Genome Announc.">
        <title>Draft Genome Sequence of Romboutsia weinsteinii sp. nov. Strain CCRI-19649(T) Isolated from Surface Water.</title>
        <authorList>
            <person name="Maheux A.F."/>
            <person name="Boudreau D.K."/>
            <person name="Berube E."/>
            <person name="Boissinot M."/>
            <person name="Cantin P."/>
            <person name="Raymond F."/>
            <person name="Corbeil J."/>
            <person name="Omar R.F."/>
            <person name="Bergeron M.G."/>
        </authorList>
    </citation>
    <scope>NUCLEOTIDE SEQUENCE [LARGE SCALE GENOMIC DNA]</scope>
    <source>
        <strain evidence="9 10">CCRI-19649</strain>
    </source>
</reference>
<evidence type="ECO:0000256" key="5">
    <source>
        <dbReference type="ARBA" id="ARBA00023136"/>
    </source>
</evidence>
<evidence type="ECO:0000256" key="2">
    <source>
        <dbReference type="ARBA" id="ARBA00022475"/>
    </source>
</evidence>
<feature type="transmembrane region" description="Helical" evidence="7">
    <location>
        <begin position="840"/>
        <end position="867"/>
    </location>
</feature>
<evidence type="ECO:0000256" key="4">
    <source>
        <dbReference type="ARBA" id="ARBA00022989"/>
    </source>
</evidence>
<keyword evidence="3 7" id="KW-0812">Transmembrane</keyword>
<name>A0A371J0Q5_9FIRM</name>
<dbReference type="EMBL" id="NOJY02000028">
    <property type="protein sequence ID" value="RDY26382.1"/>
    <property type="molecule type" value="Genomic_DNA"/>
</dbReference>
<feature type="transmembrane region" description="Helical" evidence="7">
    <location>
        <begin position="804"/>
        <end position="834"/>
    </location>
</feature>
<keyword evidence="5 7" id="KW-0472">Membrane</keyword>
<sequence>MKMERYLEVMKMLQNRNQHIVKKLSKKILHANKMRNIFAILAIALTTLLITATITTGVTFYKTNKSYSVISTYGVNADGYINIDDKILDKLKVNKNIDKIGIEQIVSSDIIKNQKLLGESVFLEVGYDKEVFDMMSILPIEGTYPKEANEAFVPTWVLDVLGIEKKVGQDITLDVVINDEVKSIDFKLCGYYESLVSRGSGRTRIFTSNKFIEKYKKDITNQKNTKTAYVTFKNINEQSSYEEVKTEIKEVAAQVGATKYKAHPKYDSENLNIPGDGIEQIVGFGLGILLMIFTGYLIIYNIFYISVNKDIRFYGLLKTIGTTSKQLKKIILKQALTLSIIGIPIGLALGYLVAKIIVPLALKPTIFANIVVISAEPYIFVLSVLFSIFTVFISCNKPGKSAGKVSPIEAVRYVSSDAKTSKKKSKKGVNGAKIYKIAWGNILKNKKKVILSTLSISLSALIVIFTINATFGMDPKAHADTQLSSDISINNNISHFAGEEKYQPIEYELVEKVKELDAVKEAKPLYRAITPFKDGNIYGFGVDILLEGKLKEEIENIQGEKRYMGYSTYSTGSEDSVNSELPYINAEVNAINTDNLEGEVSRLDIADGKIDEEEFKKGNYIIYYNRSGENSLLKSGDNLPLTFIIRDENGNEKNVTREYKIMAIVSDPSNGEMGSDLGMLNIEENDFREIFTNYEDSISSIQVNLNEGVDLNLADKAIEELINDSGNYTLGYTSKNFYIEGIKEMKTIVMTIGMIISSILGLIGILNIVNTVFSSMISRKVELAMLESIGMTKKQLKKMILFEGVYYILLSALLIIPLGLVVSLIAPMVLPIYGGFNLNLYLITVGISLLTITILMLIVPIVGYNFVSKESIVERIKVVE</sequence>
<dbReference type="InterPro" id="IPR050250">
    <property type="entry name" value="Macrolide_Exporter_MacB"/>
</dbReference>
<feature type="transmembrane region" description="Helical" evidence="7">
    <location>
        <begin position="449"/>
        <end position="471"/>
    </location>
</feature>
<keyword evidence="4 7" id="KW-1133">Transmembrane helix</keyword>
<accession>A0A371J0Q5</accession>
<evidence type="ECO:0000313" key="9">
    <source>
        <dbReference type="EMBL" id="RDY26382.1"/>
    </source>
</evidence>
<feature type="transmembrane region" description="Helical" evidence="7">
    <location>
        <begin position="281"/>
        <end position="303"/>
    </location>
</feature>
<comment type="subcellular location">
    <subcellularLocation>
        <location evidence="1">Cell membrane</location>
        <topology evidence="1">Multi-pass membrane protein</topology>
    </subcellularLocation>
</comment>
<dbReference type="PANTHER" id="PTHR30572">
    <property type="entry name" value="MEMBRANE COMPONENT OF TRANSPORTER-RELATED"/>
    <property type="match status" value="1"/>
</dbReference>
<feature type="domain" description="ABC3 transporter permease C-terminal" evidence="8">
    <location>
        <begin position="288"/>
        <end position="396"/>
    </location>
</feature>
<dbReference type="Pfam" id="PF02687">
    <property type="entry name" value="FtsX"/>
    <property type="match status" value="2"/>
</dbReference>
<evidence type="ECO:0000256" key="1">
    <source>
        <dbReference type="ARBA" id="ARBA00004651"/>
    </source>
</evidence>
<keyword evidence="10" id="KW-1185">Reference proteome</keyword>
<dbReference type="Proteomes" id="UP000215694">
    <property type="component" value="Unassembled WGS sequence"/>
</dbReference>
<comment type="caution">
    <text evidence="9">The sequence shown here is derived from an EMBL/GenBank/DDBJ whole genome shotgun (WGS) entry which is preliminary data.</text>
</comment>
<feature type="transmembrane region" description="Helical" evidence="7">
    <location>
        <begin position="335"/>
        <end position="354"/>
    </location>
</feature>
<protein>
    <recommendedName>
        <fullName evidence="8">ABC3 transporter permease C-terminal domain-containing protein</fullName>
    </recommendedName>
</protein>
<comment type="similarity">
    <text evidence="6">Belongs to the ABC-4 integral membrane protein family.</text>
</comment>
<dbReference type="AlphaFoldDB" id="A0A371J0Q5"/>
<dbReference type="GO" id="GO:0022857">
    <property type="term" value="F:transmembrane transporter activity"/>
    <property type="evidence" value="ECO:0007669"/>
    <property type="project" value="TreeGrafter"/>
</dbReference>
<dbReference type="PANTHER" id="PTHR30572:SF4">
    <property type="entry name" value="ABC TRANSPORTER PERMEASE YTRF"/>
    <property type="match status" value="1"/>
</dbReference>
<proteinExistence type="inferred from homology"/>
<gene>
    <name evidence="9" type="ORF">CHL78_013685</name>
</gene>
<evidence type="ECO:0000256" key="3">
    <source>
        <dbReference type="ARBA" id="ARBA00022692"/>
    </source>
</evidence>